<dbReference type="OrthoDB" id="5550464at2759"/>
<feature type="region of interest" description="Disordered" evidence="3">
    <location>
        <begin position="184"/>
        <end position="208"/>
    </location>
</feature>
<organism evidence="4 5">
    <name type="scientific">Xylona heveae (strain CBS 132557 / TC161)</name>
    <dbReference type="NCBI Taxonomy" id="1328760"/>
    <lineage>
        <taxon>Eukaryota</taxon>
        <taxon>Fungi</taxon>
        <taxon>Dikarya</taxon>
        <taxon>Ascomycota</taxon>
        <taxon>Pezizomycotina</taxon>
        <taxon>Xylonomycetes</taxon>
        <taxon>Xylonales</taxon>
        <taxon>Xylonaceae</taxon>
        <taxon>Xylona</taxon>
    </lineage>
</organism>
<evidence type="ECO:0000256" key="3">
    <source>
        <dbReference type="SAM" id="MobiDB-lite"/>
    </source>
</evidence>
<feature type="region of interest" description="Disordered" evidence="3">
    <location>
        <begin position="249"/>
        <end position="273"/>
    </location>
</feature>
<reference evidence="4 5" key="1">
    <citation type="journal article" date="2016" name="Fungal Biol.">
        <title>The genome of Xylona heveae provides a window into fungal endophytism.</title>
        <authorList>
            <person name="Gazis R."/>
            <person name="Kuo A."/>
            <person name="Riley R."/>
            <person name="LaButti K."/>
            <person name="Lipzen A."/>
            <person name="Lin J."/>
            <person name="Amirebrahimi M."/>
            <person name="Hesse C.N."/>
            <person name="Spatafora J.W."/>
            <person name="Henrissat B."/>
            <person name="Hainaut M."/>
            <person name="Grigoriev I.V."/>
            <person name="Hibbett D.S."/>
        </authorList>
    </citation>
    <scope>NUCLEOTIDE SEQUENCE [LARGE SCALE GENOMIC DNA]</scope>
    <source>
        <strain evidence="4 5">TC161</strain>
    </source>
</reference>
<dbReference type="PANTHER" id="PTHR33643:SF1">
    <property type="entry name" value="UREASE ACCESSORY PROTEIN D"/>
    <property type="match status" value="1"/>
</dbReference>
<name>A0A165JRH4_XYLHT</name>
<feature type="region of interest" description="Disordered" evidence="3">
    <location>
        <begin position="324"/>
        <end position="343"/>
    </location>
</feature>
<dbReference type="InParanoid" id="A0A165JRH4"/>
<accession>A0A165JRH4</accession>
<evidence type="ECO:0000256" key="2">
    <source>
        <dbReference type="ARBA" id="ARBA00023186"/>
    </source>
</evidence>
<dbReference type="Proteomes" id="UP000076632">
    <property type="component" value="Unassembled WGS sequence"/>
</dbReference>
<dbReference type="HAMAP" id="MF_01384">
    <property type="entry name" value="UreD"/>
    <property type="match status" value="1"/>
</dbReference>
<evidence type="ECO:0000313" key="4">
    <source>
        <dbReference type="EMBL" id="KZF26544.1"/>
    </source>
</evidence>
<gene>
    <name evidence="4" type="ORF">L228DRAFT_243017</name>
</gene>
<dbReference type="STRING" id="1328760.A0A165JRH4"/>
<dbReference type="EMBL" id="KV407454">
    <property type="protein sequence ID" value="KZF26544.1"/>
    <property type="molecule type" value="Genomic_DNA"/>
</dbReference>
<dbReference type="InterPro" id="IPR002669">
    <property type="entry name" value="UreD"/>
</dbReference>
<protein>
    <submittedName>
        <fullName evidence="4">UreD urease accessory protein</fullName>
    </submittedName>
</protein>
<evidence type="ECO:0000313" key="5">
    <source>
        <dbReference type="Proteomes" id="UP000076632"/>
    </source>
</evidence>
<sequence length="407" mass="44811">MSNSSLTSPFASATLQPGHGLITLVLLLPSSPTLQALTYQYPLKLIAPDPITLPSGQRIVLAFLLTYGGGLVAGDSITLHIELAPQTRLALATQGSTKLFKSPSRSVVSRQTLDVVIRPGAALCYLPDPTQPFAGSCYEQKQVFHMGKGSSLCMLDWVSEGRRARGERWSFRRWTGKNEIWTLPSVGGPNFRNPPPSPPSTTEGGKEKEDIPALLNPYKHGAPRLLLRDHLILDGDEQAEGWPEYSKNEYINREQPSPPQHRISNSDIRHSRPSFTGDVPDSLAEKMDALGVFATLILRGPLFATLGTFFLDEFTKTPRIGARNWSGAAAPDPNDPSVPLDERRRRSRIAQETKDGVIWTAAHVRGNVLVKFGAREVEGARRWCGDMLRQEGSVEREFGESALLCLR</sequence>
<dbReference type="AlphaFoldDB" id="A0A165JRH4"/>
<dbReference type="OMA" id="NWSDHAP"/>
<keyword evidence="5" id="KW-1185">Reference proteome</keyword>
<evidence type="ECO:0000256" key="1">
    <source>
        <dbReference type="ARBA" id="ARBA00007177"/>
    </source>
</evidence>
<dbReference type="GeneID" id="28896717"/>
<dbReference type="RefSeq" id="XP_018192099.1">
    <property type="nucleotide sequence ID" value="XM_018331580.1"/>
</dbReference>
<comment type="similarity">
    <text evidence="1">Belongs to the UreD family.</text>
</comment>
<dbReference type="Pfam" id="PF01774">
    <property type="entry name" value="UreD"/>
    <property type="match status" value="1"/>
</dbReference>
<dbReference type="GO" id="GO:0016151">
    <property type="term" value="F:nickel cation binding"/>
    <property type="evidence" value="ECO:0007669"/>
    <property type="project" value="InterPro"/>
</dbReference>
<keyword evidence="2" id="KW-0143">Chaperone</keyword>
<dbReference type="PANTHER" id="PTHR33643">
    <property type="entry name" value="UREASE ACCESSORY PROTEIN D"/>
    <property type="match status" value="1"/>
</dbReference>
<proteinExistence type="inferred from homology"/>